<dbReference type="Proteomes" id="UP000509770">
    <property type="component" value="Segment"/>
</dbReference>
<reference evidence="1" key="1">
    <citation type="submission" date="2019-07" db="EMBL/GenBank/DDBJ databases">
        <authorList>
            <person name="Lin J."/>
            <person name="Cucic S."/>
            <person name="Klem A."/>
            <person name="Kropinski A."/>
            <person name="Anany H."/>
        </authorList>
    </citation>
    <scope>NUCLEOTIDE SEQUENCE [LARGE SCALE GENOMIC DNA]</scope>
</reference>
<protein>
    <submittedName>
        <fullName evidence="1">Uncharacterized protein</fullName>
    </submittedName>
</protein>
<sequence length="70" mass="7602">MEVSVHLPGGCSGLKMQGVVCPECGHGGGSSYPCWCSHCYDKGEKVLMLSSVNKFTYISNWCESVKKQRG</sequence>
<gene>
    <name evidence="1" type="ORF">AC4HA13_0015</name>
</gene>
<evidence type="ECO:0000313" key="1">
    <source>
        <dbReference type="EMBL" id="QEM42986.1"/>
    </source>
</evidence>
<dbReference type="EMBL" id="MN136198">
    <property type="protein sequence ID" value="QEM42986.1"/>
    <property type="molecule type" value="Genomic_DNA"/>
</dbReference>
<evidence type="ECO:0000313" key="2">
    <source>
        <dbReference type="Proteomes" id="UP000509770"/>
    </source>
</evidence>
<proteinExistence type="predicted"/>
<organism evidence="1 2">
    <name type="scientific">Escherichia phage vB_EcoM_4HA13</name>
    <dbReference type="NCBI Taxonomy" id="2601675"/>
    <lineage>
        <taxon>Viruses</taxon>
        <taxon>Duplodnaviria</taxon>
        <taxon>Heunggongvirae</taxon>
        <taxon>Uroviricota</taxon>
        <taxon>Caudoviricetes</taxon>
        <taxon>Chaseviridae</taxon>
        <taxon>Cleopatravirinae</taxon>
        <taxon>Sabourvirus</taxon>
        <taxon>Sabourvirus sv4HA13</taxon>
    </lineage>
</organism>
<accession>A0A7D0JB83</accession>
<keyword evidence="2" id="KW-1185">Reference proteome</keyword>
<name>A0A7D0JB83_9CAUD</name>